<dbReference type="GO" id="GO:0005694">
    <property type="term" value="C:chromosome"/>
    <property type="evidence" value="ECO:0007669"/>
    <property type="project" value="TreeGrafter"/>
</dbReference>
<evidence type="ECO:0000313" key="3">
    <source>
        <dbReference type="Proteomes" id="UP000823893"/>
    </source>
</evidence>
<dbReference type="Proteomes" id="UP000823893">
    <property type="component" value="Unassembled WGS sequence"/>
</dbReference>
<dbReference type="CDD" id="cd16402">
    <property type="entry name" value="ParB_N_like_MT"/>
    <property type="match status" value="1"/>
</dbReference>
<accession>A0A9D2N3U3</accession>
<gene>
    <name evidence="2" type="ORF">H9935_06420</name>
</gene>
<dbReference type="AlphaFoldDB" id="A0A9D2N3U3"/>
<sequence length="250" mass="28320">MGDLKIVYKNIEDIIPYEKNPRRNDQAVEAVAESIKEFGFKIPIVISADGLVVAGHTRIKAAKKLCMKELPCIIADDLTEEQIRAFRLADNKVSEIAEWDEELLQQELSEILSIDMNMFGFGDGEVDFADEVVDKTYTMKVNVPQYEITGECPSISDMLDEKKAKNLIAEIERTEGITEGERKFLIQAAWRHNVFNYRNIAEYYAHATPQMQRLMEKSALVIIDVDDAIANGYSALFSDVLEIMEGEEDA</sequence>
<dbReference type="InterPro" id="IPR003115">
    <property type="entry name" value="ParB_N"/>
</dbReference>
<dbReference type="Gene3D" id="3.90.1530.10">
    <property type="entry name" value="Conserved hypothetical protein from pyrococcus furiosus pfu- 392566-001, ParB domain"/>
    <property type="match status" value="1"/>
</dbReference>
<reference evidence="2" key="1">
    <citation type="journal article" date="2021" name="PeerJ">
        <title>Extensive microbial diversity within the chicken gut microbiome revealed by metagenomics and culture.</title>
        <authorList>
            <person name="Gilroy R."/>
            <person name="Ravi A."/>
            <person name="Getino M."/>
            <person name="Pursley I."/>
            <person name="Horton D.L."/>
            <person name="Alikhan N.F."/>
            <person name="Baker D."/>
            <person name="Gharbi K."/>
            <person name="Hall N."/>
            <person name="Watson M."/>
            <person name="Adriaenssens E.M."/>
            <person name="Foster-Nyarko E."/>
            <person name="Jarju S."/>
            <person name="Secka A."/>
            <person name="Antonio M."/>
            <person name="Oren A."/>
            <person name="Chaudhuri R.R."/>
            <person name="La Ragione R."/>
            <person name="Hildebrand F."/>
            <person name="Pallen M.J."/>
        </authorList>
    </citation>
    <scope>NUCLEOTIDE SEQUENCE</scope>
    <source>
        <strain evidence="2">ChiSxjej6B18-287</strain>
    </source>
</reference>
<comment type="caution">
    <text evidence="2">The sequence shown here is derived from an EMBL/GenBank/DDBJ whole genome shotgun (WGS) entry which is preliminary data.</text>
</comment>
<dbReference type="PANTHER" id="PTHR33375:SF1">
    <property type="entry name" value="CHROMOSOME-PARTITIONING PROTEIN PARB-RELATED"/>
    <property type="match status" value="1"/>
</dbReference>
<dbReference type="SMART" id="SM00470">
    <property type="entry name" value="ParB"/>
    <property type="match status" value="1"/>
</dbReference>
<dbReference type="PANTHER" id="PTHR33375">
    <property type="entry name" value="CHROMOSOME-PARTITIONING PROTEIN PARB-RELATED"/>
    <property type="match status" value="1"/>
</dbReference>
<evidence type="ECO:0000259" key="1">
    <source>
        <dbReference type="SMART" id="SM00470"/>
    </source>
</evidence>
<protein>
    <submittedName>
        <fullName evidence="2">ParB N-terminal domain-containing protein</fullName>
    </submittedName>
</protein>
<feature type="domain" description="ParB-like N-terminal" evidence="1">
    <location>
        <begin position="7"/>
        <end position="92"/>
    </location>
</feature>
<evidence type="ECO:0000313" key="2">
    <source>
        <dbReference type="EMBL" id="HJC10435.1"/>
    </source>
</evidence>
<dbReference type="EMBL" id="DWWV01000081">
    <property type="protein sequence ID" value="HJC10435.1"/>
    <property type="molecule type" value="Genomic_DNA"/>
</dbReference>
<proteinExistence type="predicted"/>
<dbReference type="InterPro" id="IPR050336">
    <property type="entry name" value="Chromosome_partition/occlusion"/>
</dbReference>
<dbReference type="GO" id="GO:0045881">
    <property type="term" value="P:positive regulation of sporulation resulting in formation of a cellular spore"/>
    <property type="evidence" value="ECO:0007669"/>
    <property type="project" value="TreeGrafter"/>
</dbReference>
<name>A0A9D2N3U3_9FIRM</name>
<reference evidence="2" key="2">
    <citation type="submission" date="2021-04" db="EMBL/GenBank/DDBJ databases">
        <authorList>
            <person name="Gilroy R."/>
        </authorList>
    </citation>
    <scope>NUCLEOTIDE SEQUENCE</scope>
    <source>
        <strain evidence="2">ChiSxjej6B18-287</strain>
    </source>
</reference>
<dbReference type="SUPFAM" id="SSF110849">
    <property type="entry name" value="ParB/Sulfiredoxin"/>
    <property type="match status" value="1"/>
</dbReference>
<dbReference type="InterPro" id="IPR036086">
    <property type="entry name" value="ParB/Sulfiredoxin_sf"/>
</dbReference>
<dbReference type="GO" id="GO:0007059">
    <property type="term" value="P:chromosome segregation"/>
    <property type="evidence" value="ECO:0007669"/>
    <property type="project" value="TreeGrafter"/>
</dbReference>
<dbReference type="Pfam" id="PF02195">
    <property type="entry name" value="ParB_N"/>
    <property type="match status" value="1"/>
</dbReference>
<organism evidence="2 3">
    <name type="scientific">Candidatus Blautia merdigallinarum</name>
    <dbReference type="NCBI Taxonomy" id="2838495"/>
    <lineage>
        <taxon>Bacteria</taxon>
        <taxon>Bacillati</taxon>
        <taxon>Bacillota</taxon>
        <taxon>Clostridia</taxon>
        <taxon>Lachnospirales</taxon>
        <taxon>Lachnospiraceae</taxon>
        <taxon>Blautia</taxon>
    </lineage>
</organism>